<dbReference type="InterPro" id="IPR013525">
    <property type="entry name" value="ABC2_TM"/>
</dbReference>
<dbReference type="Pfam" id="PF12698">
    <property type="entry name" value="ABC2_membrane_3"/>
    <property type="match status" value="1"/>
</dbReference>
<dbReference type="HOGENOM" id="CLU_039483_2_3_2"/>
<dbReference type="GeneID" id="5411127"/>
<evidence type="ECO:0000313" key="7">
    <source>
        <dbReference type="EMBL" id="ABS55131.1"/>
    </source>
</evidence>
<dbReference type="AlphaFoldDB" id="A7I5X0"/>
<keyword evidence="8" id="KW-1185">Reference proteome</keyword>
<evidence type="ECO:0000256" key="1">
    <source>
        <dbReference type="ARBA" id="ARBA00004141"/>
    </source>
</evidence>
<gene>
    <name evidence="7" type="ordered locus">Mboo_0613</name>
</gene>
<dbReference type="GO" id="GO:0140359">
    <property type="term" value="F:ABC-type transporter activity"/>
    <property type="evidence" value="ECO:0007669"/>
    <property type="project" value="InterPro"/>
</dbReference>
<feature type="domain" description="ABC transmembrane type-2" evidence="6">
    <location>
        <begin position="135"/>
        <end position="367"/>
    </location>
</feature>
<dbReference type="PANTHER" id="PTHR43077">
    <property type="entry name" value="TRANSPORT PERMEASE YVFS-RELATED"/>
    <property type="match status" value="1"/>
</dbReference>
<keyword evidence="4 5" id="KW-0472">Membrane</keyword>
<evidence type="ECO:0000256" key="4">
    <source>
        <dbReference type="ARBA" id="ARBA00023136"/>
    </source>
</evidence>
<sequence precursor="true">MMPGILKSAIAIFRRDIKKFLSNPFIIMMTLLMPIMYLVVFGNAMGGTLTHIPVGVVQEVPPYNDTPLFTSAAYQLNHISQGSNNDAEKLLDVTVYTDEVQAKQDLANGKISAVVVFPASVSNDNAVRLYVDSSDSVTPSLVEEAVTSVLQGLGANNPITVDKIYGDIKYIQFFGVGVIMMAIFSATSFGGGLALIRDRENGIHEGYLVTPIKRSSIVVGIIASGTVRAFVAGFTIFWIDLLVTGIILQSFQDFLLVLLVIFIACVGVTSLVVSFASRFSAQQEYQSVIVFLNLILFMTSGAFYPVTGMPGWLRWITTINPEYYGVNALRSIILRNQGLNVIGIDLIALLIFSTAMIILGVVTYRRTLE</sequence>
<evidence type="ECO:0000259" key="6">
    <source>
        <dbReference type="PROSITE" id="PS51012"/>
    </source>
</evidence>
<keyword evidence="3 5" id="KW-1133">Transmembrane helix</keyword>
<dbReference type="STRING" id="456442.Mboo_0613"/>
<organism evidence="7 8">
    <name type="scientific">Methanoregula boonei (strain DSM 21154 / JCM 14090 / 6A8)</name>
    <dbReference type="NCBI Taxonomy" id="456442"/>
    <lineage>
        <taxon>Archaea</taxon>
        <taxon>Methanobacteriati</taxon>
        <taxon>Methanobacteriota</taxon>
        <taxon>Stenosarchaea group</taxon>
        <taxon>Methanomicrobia</taxon>
        <taxon>Methanomicrobiales</taxon>
        <taxon>Methanoregulaceae</taxon>
        <taxon>Methanoregula</taxon>
    </lineage>
</organism>
<dbReference type="PANTHER" id="PTHR43077:SF10">
    <property type="entry name" value="TRANSPORT PERMEASE PROTEIN"/>
    <property type="match status" value="1"/>
</dbReference>
<feature type="transmembrane region" description="Helical" evidence="5">
    <location>
        <begin position="288"/>
        <end position="306"/>
    </location>
</feature>
<dbReference type="RefSeq" id="WP_012106152.1">
    <property type="nucleotide sequence ID" value="NC_009712.1"/>
</dbReference>
<keyword evidence="2 5" id="KW-0812">Transmembrane</keyword>
<feature type="transmembrane region" description="Helical" evidence="5">
    <location>
        <begin position="341"/>
        <end position="364"/>
    </location>
</feature>
<comment type="subcellular location">
    <subcellularLocation>
        <location evidence="1">Membrane</location>
        <topology evidence="1">Multi-pass membrane protein</topology>
    </subcellularLocation>
</comment>
<dbReference type="PROSITE" id="PS51012">
    <property type="entry name" value="ABC_TM2"/>
    <property type="match status" value="1"/>
</dbReference>
<evidence type="ECO:0000256" key="5">
    <source>
        <dbReference type="SAM" id="Phobius"/>
    </source>
</evidence>
<evidence type="ECO:0000256" key="3">
    <source>
        <dbReference type="ARBA" id="ARBA00022989"/>
    </source>
</evidence>
<accession>A7I5X0</accession>
<dbReference type="GO" id="GO:0016020">
    <property type="term" value="C:membrane"/>
    <property type="evidence" value="ECO:0007669"/>
    <property type="project" value="UniProtKB-SubCell"/>
</dbReference>
<dbReference type="EMBL" id="CP000780">
    <property type="protein sequence ID" value="ABS55131.1"/>
    <property type="molecule type" value="Genomic_DNA"/>
</dbReference>
<dbReference type="InterPro" id="IPR047817">
    <property type="entry name" value="ABC2_TM_bact-type"/>
</dbReference>
<feature type="transmembrane region" description="Helical" evidence="5">
    <location>
        <begin position="254"/>
        <end position="276"/>
    </location>
</feature>
<proteinExistence type="predicted"/>
<name>A7I5X0_METB6</name>
<feature type="transmembrane region" description="Helical" evidence="5">
    <location>
        <begin position="217"/>
        <end position="248"/>
    </location>
</feature>
<dbReference type="InterPro" id="IPR051328">
    <property type="entry name" value="T7SS_ABC-Transporter"/>
</dbReference>
<evidence type="ECO:0000256" key="2">
    <source>
        <dbReference type="ARBA" id="ARBA00022692"/>
    </source>
</evidence>
<dbReference type="eggNOG" id="arCOG01467">
    <property type="taxonomic scope" value="Archaea"/>
</dbReference>
<evidence type="ECO:0000313" key="8">
    <source>
        <dbReference type="Proteomes" id="UP000002408"/>
    </source>
</evidence>
<feature type="transmembrane region" description="Helical" evidence="5">
    <location>
        <begin position="20"/>
        <end position="40"/>
    </location>
</feature>
<dbReference type="KEGG" id="mbn:Mboo_0613"/>
<protein>
    <submittedName>
        <fullName evidence="7">ABC-2 type transporter</fullName>
    </submittedName>
</protein>
<reference evidence="8" key="1">
    <citation type="journal article" date="2015" name="Microbiology">
        <title>Genome of Methanoregula boonei 6A8 reveals adaptations to oligotrophic peatland environments.</title>
        <authorList>
            <person name="Braeuer S."/>
            <person name="Cadillo-Quiroz H."/>
            <person name="Kyrpides N."/>
            <person name="Woyke T."/>
            <person name="Goodwin L."/>
            <person name="Detter C."/>
            <person name="Podell S."/>
            <person name="Yavitt J.B."/>
            <person name="Zinder S.H."/>
        </authorList>
    </citation>
    <scope>NUCLEOTIDE SEQUENCE [LARGE SCALE GENOMIC DNA]</scope>
    <source>
        <strain evidence="8">DSM 21154 / JCM 14090 / 6A8</strain>
    </source>
</reference>
<dbReference type="Proteomes" id="UP000002408">
    <property type="component" value="Chromosome"/>
</dbReference>
<feature type="transmembrane region" description="Helical" evidence="5">
    <location>
        <begin position="170"/>
        <end position="196"/>
    </location>
</feature>